<feature type="region of interest" description="Disordered" evidence="1">
    <location>
        <begin position="1"/>
        <end position="33"/>
    </location>
</feature>
<evidence type="ECO:0000313" key="2">
    <source>
        <dbReference type="EMBL" id="OWP02614.1"/>
    </source>
</evidence>
<dbReference type="Proteomes" id="UP000242519">
    <property type="component" value="Unassembled WGS sequence"/>
</dbReference>
<keyword evidence="3" id="KW-1185">Reference proteome</keyword>
<dbReference type="OrthoDB" id="3563608at2759"/>
<organism evidence="2 3">
    <name type="scientific">Diplocarpon coronariae</name>
    <dbReference type="NCBI Taxonomy" id="2795749"/>
    <lineage>
        <taxon>Eukaryota</taxon>
        <taxon>Fungi</taxon>
        <taxon>Dikarya</taxon>
        <taxon>Ascomycota</taxon>
        <taxon>Pezizomycotina</taxon>
        <taxon>Leotiomycetes</taxon>
        <taxon>Helotiales</taxon>
        <taxon>Drepanopezizaceae</taxon>
        <taxon>Diplocarpon</taxon>
    </lineage>
</organism>
<name>A0A218Z4H4_9HELO</name>
<gene>
    <name evidence="2" type="ORF">B2J93_6447</name>
</gene>
<feature type="compositionally biased region" description="Polar residues" evidence="1">
    <location>
        <begin position="1"/>
        <end position="15"/>
    </location>
</feature>
<reference evidence="2 3" key="1">
    <citation type="submission" date="2017-04" db="EMBL/GenBank/DDBJ databases">
        <title>Draft genome sequence of Marssonina coronaria NL1: causal agent of apple blotch.</title>
        <authorList>
            <person name="Cheng Q."/>
        </authorList>
    </citation>
    <scope>NUCLEOTIDE SEQUENCE [LARGE SCALE GENOMIC DNA]</scope>
    <source>
        <strain evidence="2 3">NL1</strain>
    </source>
</reference>
<evidence type="ECO:0008006" key="4">
    <source>
        <dbReference type="Google" id="ProtNLM"/>
    </source>
</evidence>
<dbReference type="InParanoid" id="A0A218Z4H4"/>
<accession>A0A218Z4H4</accession>
<evidence type="ECO:0000256" key="1">
    <source>
        <dbReference type="SAM" id="MobiDB-lite"/>
    </source>
</evidence>
<comment type="caution">
    <text evidence="2">The sequence shown here is derived from an EMBL/GenBank/DDBJ whole genome shotgun (WGS) entry which is preliminary data.</text>
</comment>
<dbReference type="EMBL" id="MZNU01000219">
    <property type="protein sequence ID" value="OWP02614.1"/>
    <property type="molecule type" value="Genomic_DNA"/>
</dbReference>
<protein>
    <recommendedName>
        <fullName evidence="4">Cysteine-rich transmembrane CYSTM domain-containing protein</fullName>
    </recommendedName>
</protein>
<dbReference type="AlphaFoldDB" id="A0A218Z4H4"/>
<proteinExistence type="predicted"/>
<sequence length="65" mass="6938">MPSQETRQPQPQQMELPTAEQVHAEQPRSVEQMTAEPVGMRGGGAGFCCGCCAGLACFECLDCCC</sequence>
<evidence type="ECO:0000313" key="3">
    <source>
        <dbReference type="Proteomes" id="UP000242519"/>
    </source>
</evidence>